<organism evidence="1">
    <name type="scientific">Hexamita inflata</name>
    <dbReference type="NCBI Taxonomy" id="28002"/>
    <lineage>
        <taxon>Eukaryota</taxon>
        <taxon>Metamonada</taxon>
        <taxon>Diplomonadida</taxon>
        <taxon>Hexamitidae</taxon>
        <taxon>Hexamitinae</taxon>
        <taxon>Hexamita</taxon>
    </lineage>
</organism>
<dbReference type="Proteomes" id="UP001642409">
    <property type="component" value="Unassembled WGS sequence"/>
</dbReference>
<dbReference type="EMBL" id="CAXDID020000024">
    <property type="protein sequence ID" value="CAL5989689.1"/>
    <property type="molecule type" value="Genomic_DNA"/>
</dbReference>
<reference evidence="1" key="1">
    <citation type="submission" date="2023-06" db="EMBL/GenBank/DDBJ databases">
        <authorList>
            <person name="Kurt Z."/>
        </authorList>
    </citation>
    <scope>NUCLEOTIDE SEQUENCE</scope>
</reference>
<gene>
    <name evidence="2" type="ORF">HINF_LOCUS10980</name>
    <name evidence="1" type="ORF">HINF_LOCUS9863</name>
</gene>
<reference evidence="2 3" key="2">
    <citation type="submission" date="2024-07" db="EMBL/GenBank/DDBJ databases">
        <authorList>
            <person name="Akdeniz Z."/>
        </authorList>
    </citation>
    <scope>NUCLEOTIDE SEQUENCE [LARGE SCALE GENOMIC DNA]</scope>
</reference>
<protein>
    <submittedName>
        <fullName evidence="2">Hypothetical_protein</fullName>
    </submittedName>
</protein>
<evidence type="ECO:0000313" key="2">
    <source>
        <dbReference type="EMBL" id="CAL5989689.1"/>
    </source>
</evidence>
<dbReference type="EMBL" id="CATOUU010000248">
    <property type="protein sequence ID" value="CAI9922218.1"/>
    <property type="molecule type" value="Genomic_DNA"/>
</dbReference>
<proteinExistence type="predicted"/>
<evidence type="ECO:0000313" key="1">
    <source>
        <dbReference type="EMBL" id="CAI9922218.1"/>
    </source>
</evidence>
<sequence length="116" mass="13362">MSSSSDPSSFTKQQNYYILNSFRLKSTFVQNLYRIQNSVILISFGDSDFNLLLLRYNIKTLILMTRVCTATPSSTSQRINNGSIASEVQNNVMKIDFKQIASQCQQHRTVFHLYDH</sequence>
<keyword evidence="3" id="KW-1185">Reference proteome</keyword>
<dbReference type="AlphaFoldDB" id="A0AA86NNG9"/>
<evidence type="ECO:0000313" key="3">
    <source>
        <dbReference type="Proteomes" id="UP001642409"/>
    </source>
</evidence>
<accession>A0AA86NNG9</accession>
<comment type="caution">
    <text evidence="1">The sequence shown here is derived from an EMBL/GenBank/DDBJ whole genome shotgun (WGS) entry which is preliminary data.</text>
</comment>
<name>A0AA86NNG9_9EUKA</name>